<dbReference type="EMBL" id="VSRQ01000003">
    <property type="protein sequence ID" value="TYK49376.1"/>
    <property type="molecule type" value="Genomic_DNA"/>
</dbReference>
<accession>A0A5D3FN78</accession>
<comment type="caution">
    <text evidence="1">The sequence shown here is derived from an EMBL/GenBank/DDBJ whole genome shotgun (WGS) entry which is preliminary data.</text>
</comment>
<protein>
    <submittedName>
        <fullName evidence="1">Uncharacterized protein</fullName>
    </submittedName>
</protein>
<evidence type="ECO:0000313" key="1">
    <source>
        <dbReference type="EMBL" id="TYK49376.1"/>
    </source>
</evidence>
<organism evidence="1 2">
    <name type="scientific">Actinomadura decatromicini</name>
    <dbReference type="NCBI Taxonomy" id="2604572"/>
    <lineage>
        <taxon>Bacteria</taxon>
        <taxon>Bacillati</taxon>
        <taxon>Actinomycetota</taxon>
        <taxon>Actinomycetes</taxon>
        <taxon>Streptosporangiales</taxon>
        <taxon>Thermomonosporaceae</taxon>
        <taxon>Actinomadura</taxon>
    </lineage>
</organism>
<reference evidence="1 2" key="1">
    <citation type="submission" date="2019-08" db="EMBL/GenBank/DDBJ databases">
        <title>Actinomadura sp. nov. CYP1-5 isolated from mountain soil.</title>
        <authorList>
            <person name="Songsumanus A."/>
            <person name="Kuncharoen N."/>
            <person name="Kudo T."/>
            <person name="Yuki M."/>
            <person name="Igarashi Y."/>
            <person name="Tanasupawat S."/>
        </authorList>
    </citation>
    <scope>NUCLEOTIDE SEQUENCE [LARGE SCALE GENOMIC DNA]</scope>
    <source>
        <strain evidence="1 2">CYP1-5</strain>
    </source>
</reference>
<dbReference type="RefSeq" id="WP_148760064.1">
    <property type="nucleotide sequence ID" value="NZ_VSRQ01000003.1"/>
</dbReference>
<proteinExistence type="predicted"/>
<dbReference type="Proteomes" id="UP000323505">
    <property type="component" value="Unassembled WGS sequence"/>
</dbReference>
<sequence>MSDRGWAHLKIYVEWPPTLWVFAKGHEGTALSVTANREDGRWVYEILYAIEYPCHAVAQVADFLDDLLRDRAFNRSP</sequence>
<keyword evidence="2" id="KW-1185">Reference proteome</keyword>
<gene>
    <name evidence="1" type="ORF">FXF68_16565</name>
</gene>
<dbReference type="AlphaFoldDB" id="A0A5D3FN78"/>
<evidence type="ECO:0000313" key="2">
    <source>
        <dbReference type="Proteomes" id="UP000323505"/>
    </source>
</evidence>
<name>A0A5D3FN78_9ACTN</name>